<organism evidence="2">
    <name type="scientific">Anopheles marajoara</name>
    <dbReference type="NCBI Taxonomy" id="58244"/>
    <lineage>
        <taxon>Eukaryota</taxon>
        <taxon>Metazoa</taxon>
        <taxon>Ecdysozoa</taxon>
        <taxon>Arthropoda</taxon>
        <taxon>Hexapoda</taxon>
        <taxon>Insecta</taxon>
        <taxon>Pterygota</taxon>
        <taxon>Neoptera</taxon>
        <taxon>Endopterygota</taxon>
        <taxon>Diptera</taxon>
        <taxon>Nematocera</taxon>
        <taxon>Culicoidea</taxon>
        <taxon>Culicidae</taxon>
        <taxon>Anophelinae</taxon>
        <taxon>Anopheles</taxon>
    </lineage>
</organism>
<evidence type="ECO:0000313" key="2">
    <source>
        <dbReference type="EMBL" id="MBW62996.1"/>
    </source>
</evidence>
<dbReference type="EMBL" id="GGFJ01013855">
    <property type="protein sequence ID" value="MBW62996.1"/>
    <property type="molecule type" value="Transcribed_RNA"/>
</dbReference>
<evidence type="ECO:0000256" key="1">
    <source>
        <dbReference type="SAM" id="SignalP"/>
    </source>
</evidence>
<protein>
    <submittedName>
        <fullName evidence="2">Putative secreted protein</fullName>
    </submittedName>
</protein>
<accession>A0A2M4CCC3</accession>
<feature type="chain" id="PRO_5014610773" evidence="1">
    <location>
        <begin position="25"/>
        <end position="76"/>
    </location>
</feature>
<name>A0A2M4CCC3_9DIPT</name>
<reference evidence="2" key="1">
    <citation type="submission" date="2018-01" db="EMBL/GenBank/DDBJ databases">
        <title>An insight into the sialome of Amazonian anophelines.</title>
        <authorList>
            <person name="Ribeiro J.M."/>
            <person name="Scarpassa V."/>
            <person name="Calvo E."/>
        </authorList>
    </citation>
    <scope>NUCLEOTIDE SEQUENCE</scope>
    <source>
        <tissue evidence="2">Salivary glands</tissue>
    </source>
</reference>
<feature type="signal peptide" evidence="1">
    <location>
        <begin position="1"/>
        <end position="24"/>
    </location>
</feature>
<proteinExistence type="predicted"/>
<dbReference type="AlphaFoldDB" id="A0A2M4CCC3"/>
<sequence>MSIFFPANLLINLLLLLLTDPRKCQHQSTDLGCYASWLSSQMLIVSNFLSLQFRRADKTRDRAGQPAGSLISVDSH</sequence>
<keyword evidence="1" id="KW-0732">Signal</keyword>